<dbReference type="Gene3D" id="3.50.50.60">
    <property type="entry name" value="FAD/NAD(P)-binding domain"/>
    <property type="match status" value="1"/>
</dbReference>
<dbReference type="Pfam" id="PF04820">
    <property type="entry name" value="Trp_halogenase"/>
    <property type="match status" value="1"/>
</dbReference>
<dbReference type="EMBL" id="ANNX02000047">
    <property type="protein sequence ID" value="KYC36697.1"/>
    <property type="molecule type" value="Genomic_DNA"/>
</dbReference>
<dbReference type="InterPro" id="IPR006905">
    <property type="entry name" value="Flavin_halogenase"/>
</dbReference>
<protein>
    <submittedName>
        <fullName evidence="1">Uncharacterized protein</fullName>
    </submittedName>
</protein>
<reference evidence="1 2" key="1">
    <citation type="journal article" date="2013" name="Genome Biol. Evol.">
        <title>Genomes of Stigonematalean cyanobacteria (subsection V) and the evolution of oxygenic photosynthesis from prokaryotes to plastids.</title>
        <authorList>
            <person name="Dagan T."/>
            <person name="Roettger M."/>
            <person name="Stucken K."/>
            <person name="Landan G."/>
            <person name="Koch R."/>
            <person name="Major P."/>
            <person name="Gould S.B."/>
            <person name="Goremykin V.V."/>
            <person name="Rippka R."/>
            <person name="Tandeau de Marsac N."/>
            <person name="Gugger M."/>
            <person name="Lockhart P.J."/>
            <person name="Allen J.F."/>
            <person name="Brune I."/>
            <person name="Maus I."/>
            <person name="Puhler A."/>
            <person name="Martin W.F."/>
        </authorList>
    </citation>
    <scope>NUCLEOTIDE SEQUENCE [LARGE SCALE GENOMIC DNA]</scope>
    <source>
        <strain evidence="1 2">PCC 7110</strain>
    </source>
</reference>
<dbReference type="OrthoDB" id="8868802at2"/>
<evidence type="ECO:0000313" key="1">
    <source>
        <dbReference type="EMBL" id="KYC36697.1"/>
    </source>
</evidence>
<sequence length="92" mass="10722">MFLYGSKALEKNVHITLVESSNITKIGVGEATFSSIKSFFNFLDLQEREWMSKCNATYKMAIKFVNWNAQTRHFYHPFERYDAVDGFILGEI</sequence>
<organism evidence="1 2">
    <name type="scientific">Scytonema hofmannii PCC 7110</name>
    <dbReference type="NCBI Taxonomy" id="128403"/>
    <lineage>
        <taxon>Bacteria</taxon>
        <taxon>Bacillati</taxon>
        <taxon>Cyanobacteriota</taxon>
        <taxon>Cyanophyceae</taxon>
        <taxon>Nostocales</taxon>
        <taxon>Scytonemataceae</taxon>
        <taxon>Scytonema</taxon>
    </lineage>
</organism>
<dbReference type="STRING" id="128403.WA1_44260"/>
<keyword evidence="2" id="KW-1185">Reference proteome</keyword>
<dbReference type="AlphaFoldDB" id="A0A139WW80"/>
<dbReference type="Proteomes" id="UP000076925">
    <property type="component" value="Unassembled WGS sequence"/>
</dbReference>
<evidence type="ECO:0000313" key="2">
    <source>
        <dbReference type="Proteomes" id="UP000076925"/>
    </source>
</evidence>
<dbReference type="InterPro" id="IPR036188">
    <property type="entry name" value="FAD/NAD-bd_sf"/>
</dbReference>
<proteinExistence type="predicted"/>
<gene>
    <name evidence="1" type="ORF">WA1_44260</name>
</gene>
<accession>A0A139WW80</accession>
<comment type="caution">
    <text evidence="1">The sequence shown here is derived from an EMBL/GenBank/DDBJ whole genome shotgun (WGS) entry which is preliminary data.</text>
</comment>
<dbReference type="RefSeq" id="WP_017744726.1">
    <property type="nucleotide sequence ID" value="NZ_KQ976354.1"/>
</dbReference>
<name>A0A139WW80_9CYAN</name>
<dbReference type="GO" id="GO:0004497">
    <property type="term" value="F:monooxygenase activity"/>
    <property type="evidence" value="ECO:0007669"/>
    <property type="project" value="InterPro"/>
</dbReference>